<protein>
    <submittedName>
        <fullName evidence="5">2,4-dihydroxyhept-2-ene-1,7-dioic acid aldolase</fullName>
    </submittedName>
</protein>
<name>A0ABR4PC72_9HELO</name>
<dbReference type="InterPro" id="IPR005000">
    <property type="entry name" value="Aldolase/citrate-lyase_domain"/>
</dbReference>
<keyword evidence="3" id="KW-0456">Lyase</keyword>
<dbReference type="Gene3D" id="3.20.20.60">
    <property type="entry name" value="Phosphoenolpyruvate-binding domains"/>
    <property type="match status" value="1"/>
</dbReference>
<reference evidence="5 6" key="1">
    <citation type="submission" date="2024-06" db="EMBL/GenBank/DDBJ databases">
        <title>Complete genome of Phlyctema vagabunda strain 19-DSS-EL-015.</title>
        <authorList>
            <person name="Fiorenzani C."/>
        </authorList>
    </citation>
    <scope>NUCLEOTIDE SEQUENCE [LARGE SCALE GENOMIC DNA]</scope>
    <source>
        <strain evidence="5 6">19-DSS-EL-015</strain>
    </source>
</reference>
<dbReference type="PANTHER" id="PTHR30502">
    <property type="entry name" value="2-KETO-3-DEOXY-L-RHAMNONATE ALDOLASE"/>
    <property type="match status" value="1"/>
</dbReference>
<comment type="caution">
    <text evidence="5">The sequence shown here is derived from an EMBL/GenBank/DDBJ whole genome shotgun (WGS) entry which is preliminary data.</text>
</comment>
<organism evidence="5 6">
    <name type="scientific">Phlyctema vagabunda</name>
    <dbReference type="NCBI Taxonomy" id="108571"/>
    <lineage>
        <taxon>Eukaryota</taxon>
        <taxon>Fungi</taxon>
        <taxon>Dikarya</taxon>
        <taxon>Ascomycota</taxon>
        <taxon>Pezizomycotina</taxon>
        <taxon>Leotiomycetes</taxon>
        <taxon>Helotiales</taxon>
        <taxon>Dermateaceae</taxon>
        <taxon>Phlyctema</taxon>
    </lineage>
</organism>
<gene>
    <name evidence="5" type="ORF">PVAG01_07356</name>
</gene>
<evidence type="ECO:0000256" key="2">
    <source>
        <dbReference type="ARBA" id="ARBA00022723"/>
    </source>
</evidence>
<evidence type="ECO:0000256" key="3">
    <source>
        <dbReference type="ARBA" id="ARBA00023239"/>
    </source>
</evidence>
<dbReference type="InterPro" id="IPR015813">
    <property type="entry name" value="Pyrv/PenolPyrv_kinase-like_dom"/>
</dbReference>
<dbReference type="InterPro" id="IPR040442">
    <property type="entry name" value="Pyrv_kinase-like_dom_sf"/>
</dbReference>
<dbReference type="SUPFAM" id="SSF51621">
    <property type="entry name" value="Phosphoenolpyruvate/pyruvate domain"/>
    <property type="match status" value="1"/>
</dbReference>
<evidence type="ECO:0000256" key="1">
    <source>
        <dbReference type="ARBA" id="ARBA00005568"/>
    </source>
</evidence>
<dbReference type="InterPro" id="IPR050251">
    <property type="entry name" value="HpcH-HpaI_aldolase"/>
</dbReference>
<keyword evidence="6" id="KW-1185">Reference proteome</keyword>
<evidence type="ECO:0000313" key="5">
    <source>
        <dbReference type="EMBL" id="KAL3420911.1"/>
    </source>
</evidence>
<feature type="domain" description="HpcH/HpaI aldolase/citrate lyase" evidence="4">
    <location>
        <begin position="79"/>
        <end position="294"/>
    </location>
</feature>
<keyword evidence="2" id="KW-0479">Metal-binding</keyword>
<comment type="similarity">
    <text evidence="1">Belongs to the HpcH/HpaI aldolase family.</text>
</comment>
<sequence>MQLCRGTSTSVIRAVPRSLPTQNRTSLDLLRNRIFRRAIISCRTRDKMASAMQEANRLKNAMEKGPSMGVWQMIPGSNVSRTLARTGVDWVLVDCEHGNIDDAAMHEAVPAIAACGVSPIVRIPDNQGFMVKRALDAGAHGVLVPLLYTVEDAKKLVLSSKFPPQGQRGFGSPFPMERFNHKLGSSEYLSQANDAILTMVQIETKEALNSVDEIAKVPGIDVLFVGPFDLGNNIGHPIIDGKMHDDLHAAIAKVLKAANAAGKKAGIFCTSGEQAKQYADDGFHMISVATDMHVLPAGVLHSLSTAKGEGPGPKLSGPYGK</sequence>
<dbReference type="Pfam" id="PF03328">
    <property type="entry name" value="HpcH_HpaI"/>
    <property type="match status" value="1"/>
</dbReference>
<dbReference type="PANTHER" id="PTHR30502:SF0">
    <property type="entry name" value="PHOSPHOENOLPYRUVATE CARBOXYLASE FAMILY PROTEIN"/>
    <property type="match status" value="1"/>
</dbReference>
<evidence type="ECO:0000313" key="6">
    <source>
        <dbReference type="Proteomes" id="UP001629113"/>
    </source>
</evidence>
<proteinExistence type="inferred from homology"/>
<evidence type="ECO:0000259" key="4">
    <source>
        <dbReference type="Pfam" id="PF03328"/>
    </source>
</evidence>
<dbReference type="Proteomes" id="UP001629113">
    <property type="component" value="Unassembled WGS sequence"/>
</dbReference>
<accession>A0ABR4PC72</accession>
<dbReference type="EMBL" id="JBFCZG010000006">
    <property type="protein sequence ID" value="KAL3420911.1"/>
    <property type="molecule type" value="Genomic_DNA"/>
</dbReference>